<dbReference type="Gene3D" id="3.90.1150.10">
    <property type="entry name" value="Aspartate Aminotransferase, domain 1"/>
    <property type="match status" value="1"/>
</dbReference>
<keyword evidence="9" id="KW-0808">Transferase</keyword>
<dbReference type="GeneID" id="8826729"/>
<keyword evidence="4 7" id="KW-0663">Pyridoxal phosphate</keyword>
<keyword evidence="5" id="KW-0413">Isomerase</keyword>
<evidence type="ECO:0000313" key="10">
    <source>
        <dbReference type="Proteomes" id="UP000001879"/>
    </source>
</evidence>
<evidence type="ECO:0000313" key="8">
    <source>
        <dbReference type="EMBL" id="ADD07400.1"/>
    </source>
</evidence>
<organism evidence="8 10">
    <name type="scientific">Natrialba magadii (strain ATCC 43099 / DSM 3394 / CCM 3739 / CIP 104546 / IAM 13178 / JCM 8861 / NBRC 102185 / NCIMB 2190 / MS3)</name>
    <name type="common">Natronobacterium magadii</name>
    <dbReference type="NCBI Taxonomy" id="547559"/>
    <lineage>
        <taxon>Archaea</taxon>
        <taxon>Methanobacteriati</taxon>
        <taxon>Methanobacteriota</taxon>
        <taxon>Stenosarchaea group</taxon>
        <taxon>Halobacteria</taxon>
        <taxon>Halobacteriales</taxon>
        <taxon>Natrialbaceae</taxon>
        <taxon>Natrialba</taxon>
    </lineage>
</organism>
<evidence type="ECO:0000256" key="7">
    <source>
        <dbReference type="RuleBase" id="RU003560"/>
    </source>
</evidence>
<reference evidence="9 11" key="3">
    <citation type="journal article" date="2014" name="PLoS Genet.">
        <title>Phylogenetically driven sequencing of extremely halophilic archaea reveals strategies for static and dynamic osmo-response.</title>
        <authorList>
            <person name="Becker E.A."/>
            <person name="Seitzer P.M."/>
            <person name="Tritt A."/>
            <person name="Larsen D."/>
            <person name="Krusor M."/>
            <person name="Yao A.I."/>
            <person name="Wu D."/>
            <person name="Madern D."/>
            <person name="Eisen J.A."/>
            <person name="Darling A.E."/>
            <person name="Facciotti M.T."/>
        </authorList>
    </citation>
    <scope>NUCLEOTIDE SEQUENCE [LARGE SCALE GENOMIC DNA]</scope>
    <source>
        <strain evidence="11">ATCC 43099 / DSM 3394 / CCM 3739 / CIP 104546 / IAM 13178 / JCM 8861 / NBRC 102185 / NCIMB 2190 / MS3</strain>
        <strain evidence="9">MS-3</strain>
    </source>
</reference>
<evidence type="ECO:0000256" key="2">
    <source>
        <dbReference type="ARBA" id="ARBA00001933"/>
    </source>
</evidence>
<evidence type="ECO:0000313" key="11">
    <source>
        <dbReference type="Proteomes" id="UP000011543"/>
    </source>
</evidence>
<dbReference type="OrthoDB" id="6524at2157"/>
<name>D3T1E1_NATMM</name>
<dbReference type="Gene3D" id="3.40.640.10">
    <property type="entry name" value="Type I PLP-dependent aspartate aminotransferase-like (Major domain)"/>
    <property type="match status" value="1"/>
</dbReference>
<dbReference type="InterPro" id="IPR005814">
    <property type="entry name" value="Aminotrans_3"/>
</dbReference>
<comment type="cofactor">
    <cofactor evidence="2">
        <name>pyridoxal 5'-phosphate</name>
        <dbReference type="ChEBI" id="CHEBI:597326"/>
    </cofactor>
</comment>
<dbReference type="Pfam" id="PF00202">
    <property type="entry name" value="Aminotran_3"/>
    <property type="match status" value="1"/>
</dbReference>
<evidence type="ECO:0000313" key="9">
    <source>
        <dbReference type="EMBL" id="ELY32424.1"/>
    </source>
</evidence>
<dbReference type="AlphaFoldDB" id="D3T1E1"/>
<dbReference type="PANTHER" id="PTHR43713:SF3">
    <property type="entry name" value="GLUTAMATE-1-SEMIALDEHYDE 2,1-AMINOMUTASE 1, CHLOROPLASTIC-RELATED"/>
    <property type="match status" value="1"/>
</dbReference>
<comment type="similarity">
    <text evidence="7">Belongs to the class-III pyridoxal-phosphate-dependent aminotransferase family.</text>
</comment>
<reference evidence="8" key="4">
    <citation type="submission" date="2016-09" db="EMBL/GenBank/DDBJ databases">
        <authorList>
            <person name="Pfeiffer F."/>
        </authorList>
    </citation>
    <scope>NUCLEOTIDE SEQUENCE</scope>
    <source>
        <strain evidence="8">ATCC 43099</strain>
        <plasmid evidence="8">pNMAG01</plasmid>
    </source>
</reference>
<gene>
    <name evidence="8" type="ordered locus">Nmag_3859</name>
    <name evidence="9" type="ORF">C500_04004</name>
</gene>
<dbReference type="GO" id="GO:0008483">
    <property type="term" value="F:transaminase activity"/>
    <property type="evidence" value="ECO:0007669"/>
    <property type="project" value="UniProtKB-KW"/>
</dbReference>
<evidence type="ECO:0000256" key="5">
    <source>
        <dbReference type="ARBA" id="ARBA00023235"/>
    </source>
</evidence>
<protein>
    <recommendedName>
        <fullName evidence="3">Glutamate-1-semialdehyde 2,1-aminomutase</fullName>
    </recommendedName>
    <alternativeName>
        <fullName evidence="6">Glutamate-1-semialdehyde aminotransferase</fullName>
    </alternativeName>
</protein>
<dbReference type="RefSeq" id="WP_004214371.1">
    <property type="nucleotide sequence ID" value="NC_013923.1"/>
</dbReference>
<dbReference type="InterPro" id="IPR015422">
    <property type="entry name" value="PyrdxlP-dep_Trfase_small"/>
</dbReference>
<geneLocation type="plasmid" evidence="8 10">
    <name>pNMAG01</name>
</geneLocation>
<reference evidence="10" key="1">
    <citation type="submission" date="2010-02" db="EMBL/GenBank/DDBJ databases">
        <title>Complete sequence of plasmid 1 of Natrialba magadii ATCC 43099.</title>
        <authorList>
            <consortium name="US DOE Joint Genome Institute"/>
            <person name="Lucas S."/>
            <person name="Copeland A."/>
            <person name="Lapidus A."/>
            <person name="Cheng J.-F."/>
            <person name="Bruce D."/>
            <person name="Goodwin L."/>
            <person name="Pitluck S."/>
            <person name="Davenport K."/>
            <person name="Saunders E."/>
            <person name="Detter J.C."/>
            <person name="Han C."/>
            <person name="Tapia R."/>
            <person name="Land M."/>
            <person name="Hauser L."/>
            <person name="Kyrpides N."/>
            <person name="Mikhailova N."/>
            <person name="De Castro R.E."/>
            <person name="Maupin-Furlow J.A."/>
            <person name="Woyke T."/>
        </authorList>
    </citation>
    <scope>NUCLEOTIDE SEQUENCE [LARGE SCALE GENOMIC DNA]</scope>
    <source>
        <strain evidence="10">ATCC 43099 / DSM 3394 / CCM 3739 / CIP 104546 / IAM 13178 / JCM 8861 / NBRC 102185 / NCIMB 2190 / MS3</strain>
        <plasmid evidence="10">pNMAG01</plasmid>
    </source>
</reference>
<dbReference type="Proteomes" id="UP000011543">
    <property type="component" value="Unassembled WGS sequence"/>
</dbReference>
<evidence type="ECO:0000256" key="1">
    <source>
        <dbReference type="ARBA" id="ARBA00001579"/>
    </source>
</evidence>
<evidence type="ECO:0000256" key="6">
    <source>
        <dbReference type="ARBA" id="ARBA00031365"/>
    </source>
</evidence>
<dbReference type="InterPro" id="IPR015424">
    <property type="entry name" value="PyrdxlP-dep_Trfase"/>
</dbReference>
<keyword evidence="8" id="KW-0614">Plasmid</keyword>
<reference evidence="8 10" key="2">
    <citation type="journal article" date="2012" name="BMC Genomics">
        <title>A comparative genomics perspective on the genetic content of the alkaliphilic haloarchaeon Natrialba magadii ATCC 43099T.</title>
        <authorList>
            <person name="Siddaramappa S."/>
            <person name="Challacombe J.F."/>
            <person name="Decastro R.E."/>
            <person name="Pfeiffer F."/>
            <person name="Sastre D.E."/>
            <person name="Gimenez M.I."/>
            <person name="Paggi R.A."/>
            <person name="Detter J.C."/>
            <person name="Davenport K.W."/>
            <person name="Goodwin L.A."/>
            <person name="Kyrpides N."/>
            <person name="Tapia R."/>
            <person name="Pitluck S."/>
            <person name="Lucas S."/>
            <person name="Woyke T."/>
            <person name="Maupin-Furlow J.A."/>
        </authorList>
    </citation>
    <scope>NUCLEOTIDE SEQUENCE [LARGE SCALE GENOMIC DNA]</scope>
    <source>
        <strain evidence="8">ATCC 43099</strain>
        <strain evidence="10">ATCC 43099 / DSM 3394 / CCM 3739 / CIP 104546 / IAM 13178 / JCM 8861 / NBRC 102185 / NCIMB 2190 / MS3</strain>
    </source>
</reference>
<dbReference type="EMBL" id="CP001933">
    <property type="protein sequence ID" value="ADD07400.1"/>
    <property type="molecule type" value="Genomic_DNA"/>
</dbReference>
<dbReference type="KEGG" id="nmg:Nmag_3859"/>
<dbReference type="Proteomes" id="UP000001879">
    <property type="component" value="Plasmid pNMAG01"/>
</dbReference>
<dbReference type="GO" id="GO:0030170">
    <property type="term" value="F:pyridoxal phosphate binding"/>
    <property type="evidence" value="ECO:0007669"/>
    <property type="project" value="InterPro"/>
</dbReference>
<comment type="catalytic activity">
    <reaction evidence="1">
        <text>(S)-4-amino-5-oxopentanoate = 5-aminolevulinate</text>
        <dbReference type="Rhea" id="RHEA:14265"/>
        <dbReference type="ChEBI" id="CHEBI:57501"/>
        <dbReference type="ChEBI" id="CHEBI:356416"/>
        <dbReference type="EC" id="5.4.3.8"/>
    </reaction>
</comment>
<evidence type="ECO:0000256" key="3">
    <source>
        <dbReference type="ARBA" id="ARBA00015416"/>
    </source>
</evidence>
<keyword evidence="8" id="KW-0032">Aminotransferase</keyword>
<dbReference type="GO" id="GO:0042286">
    <property type="term" value="F:glutamate-1-semialdehyde 2,1-aminomutase activity"/>
    <property type="evidence" value="ECO:0007669"/>
    <property type="project" value="UniProtKB-EC"/>
</dbReference>
<proteinExistence type="inferred from homology"/>
<keyword evidence="10" id="KW-1185">Reference proteome</keyword>
<dbReference type="CDD" id="cd00610">
    <property type="entry name" value="OAT_like"/>
    <property type="match status" value="1"/>
</dbReference>
<dbReference type="PATRIC" id="fig|547559.17.peg.763"/>
<dbReference type="HOGENOM" id="CLU_016922_1_5_2"/>
<sequence>MELWDEIDASYRERTPTSERAYEELYEHVPAGVASTYRAFEPYPMVIDRADGPYLHDVDGNRYIDYDLNNGAGMVGHNHPAVTDALRDQLENGTLFTHPHELLGEAAEAIKDRWDPIDLVRFTNSGTESTMHAIRVARAYSGREKVLKIEGSYHGAHDYVLLSKSVPAHKLGHPKQPTTVIESEGVPEAIADTVEIGPWNDLDAIESILEENATEIGTLIVEPIVMNVGVTQPHGEYLQGLRELCDEYNVVLIFDEVKTGVKVAPGGAAEYYGVEPDLVTMAKSIGGNTPVGAFGGREDIMREIENGAAHYGTYNGNPLVLRAVTTVLNEVLTDDAYDHVDALGDRLASGYEEIMADEGLAGHVEQVNSQGIVVFTDEEINNYRDFDEHVDVEFHENYWFAMLERGVLPHPHHASQQWTISVQHEDEHIDRHLEAFKDVAPMLAEQQES</sequence>
<accession>D3T1E1</accession>
<dbReference type="SUPFAM" id="SSF53383">
    <property type="entry name" value="PLP-dependent transferases"/>
    <property type="match status" value="1"/>
</dbReference>
<dbReference type="EMBL" id="AOHS01000016">
    <property type="protein sequence ID" value="ELY32424.1"/>
    <property type="molecule type" value="Genomic_DNA"/>
</dbReference>
<dbReference type="InterPro" id="IPR015421">
    <property type="entry name" value="PyrdxlP-dep_Trfase_major"/>
</dbReference>
<dbReference type="PANTHER" id="PTHR43713">
    <property type="entry name" value="GLUTAMATE-1-SEMIALDEHYDE 2,1-AMINOMUTASE"/>
    <property type="match status" value="1"/>
</dbReference>
<evidence type="ECO:0000256" key="4">
    <source>
        <dbReference type="ARBA" id="ARBA00022898"/>
    </source>
</evidence>